<protein>
    <submittedName>
        <fullName evidence="9">Uncharacterized protein</fullName>
    </submittedName>
</protein>
<gene>
    <name evidence="9" type="ORF">METZ01_LOCUS159671</name>
</gene>
<reference evidence="9" key="1">
    <citation type="submission" date="2018-05" db="EMBL/GenBank/DDBJ databases">
        <authorList>
            <person name="Lanie J.A."/>
            <person name="Ng W.-L."/>
            <person name="Kazmierczak K.M."/>
            <person name="Andrzejewski T.M."/>
            <person name="Davidsen T.M."/>
            <person name="Wayne K.J."/>
            <person name="Tettelin H."/>
            <person name="Glass J.I."/>
            <person name="Rusch D."/>
            <person name="Podicherti R."/>
            <person name="Tsui H.-C.T."/>
            <person name="Winkler M.E."/>
        </authorList>
    </citation>
    <scope>NUCLEOTIDE SEQUENCE</scope>
</reference>
<dbReference type="GO" id="GO:0016763">
    <property type="term" value="F:pentosyltransferase activity"/>
    <property type="evidence" value="ECO:0007669"/>
    <property type="project" value="TreeGrafter"/>
</dbReference>
<feature type="transmembrane region" description="Helical" evidence="8">
    <location>
        <begin position="82"/>
        <end position="100"/>
    </location>
</feature>
<feature type="transmembrane region" description="Helical" evidence="8">
    <location>
        <begin position="172"/>
        <end position="194"/>
    </location>
</feature>
<evidence type="ECO:0000256" key="3">
    <source>
        <dbReference type="ARBA" id="ARBA00022676"/>
    </source>
</evidence>
<evidence type="ECO:0000256" key="7">
    <source>
        <dbReference type="ARBA" id="ARBA00023136"/>
    </source>
</evidence>
<feature type="transmembrane region" description="Helical" evidence="8">
    <location>
        <begin position="280"/>
        <end position="301"/>
    </location>
</feature>
<feature type="transmembrane region" description="Helical" evidence="8">
    <location>
        <begin position="334"/>
        <end position="351"/>
    </location>
</feature>
<feature type="transmembrane region" description="Helical" evidence="8">
    <location>
        <begin position="53"/>
        <end position="75"/>
    </location>
</feature>
<feature type="transmembrane region" description="Helical" evidence="8">
    <location>
        <begin position="307"/>
        <end position="327"/>
    </location>
</feature>
<evidence type="ECO:0000256" key="4">
    <source>
        <dbReference type="ARBA" id="ARBA00022679"/>
    </source>
</evidence>
<feature type="transmembrane region" description="Helical" evidence="8">
    <location>
        <begin position="12"/>
        <end position="33"/>
    </location>
</feature>
<feature type="transmembrane region" description="Helical" evidence="8">
    <location>
        <begin position="247"/>
        <end position="268"/>
    </location>
</feature>
<comment type="subcellular location">
    <subcellularLocation>
        <location evidence="1">Cell membrane</location>
        <topology evidence="1">Multi-pass membrane protein</topology>
    </subcellularLocation>
</comment>
<evidence type="ECO:0000256" key="5">
    <source>
        <dbReference type="ARBA" id="ARBA00022692"/>
    </source>
</evidence>
<evidence type="ECO:0000256" key="6">
    <source>
        <dbReference type="ARBA" id="ARBA00022989"/>
    </source>
</evidence>
<keyword evidence="2" id="KW-1003">Cell membrane</keyword>
<sequence length="452" mass="50646">MPRILFDKEFWVISGLIVLAIALRLPTLGSPLIEDEAIAFNRYVDVPWTKLMLTSIYVGQHTLFLLLSKFSVWVFGESETAFRLPSFLLGVLSIPITYRLGLAIKMPWASAVTSAVLMGLSFPHLKYSLEGRSYALTIFLVLLATYSAVRFLNGFRWTWGSVLIGTGFAMTLALPSNVFFLGGLAVFGVLAGGLKLQEGRFFIKKMFRVSIPFLIMFALIGVYSLFIYEGLKHTIDVHPLILDGARIANITGFLVAPWGFWVYLFFALGAWRLIRARERILFLAVILVPIVLTLVTGVVGFARIYVYWLPFVILLSAHGMTEVFLWLKEKIGNPVYGLGLGFVFLLAFFPVKQISKHYAARDNGSLVVAGPNATLSEASQMAVWVDENIPEDNLIVISTGGPESSVLNRYMAKKVLKRMIYFARGGELRKIVFIAHQDMPPEKYPFVPMFKD</sequence>
<keyword evidence="7 8" id="KW-0472">Membrane</keyword>
<evidence type="ECO:0000256" key="1">
    <source>
        <dbReference type="ARBA" id="ARBA00004651"/>
    </source>
</evidence>
<keyword evidence="6 8" id="KW-1133">Transmembrane helix</keyword>
<dbReference type="GO" id="GO:0005886">
    <property type="term" value="C:plasma membrane"/>
    <property type="evidence" value="ECO:0007669"/>
    <property type="project" value="UniProtKB-SubCell"/>
</dbReference>
<dbReference type="PANTHER" id="PTHR33908">
    <property type="entry name" value="MANNOSYLTRANSFERASE YKCB-RELATED"/>
    <property type="match status" value="1"/>
</dbReference>
<organism evidence="9">
    <name type="scientific">marine metagenome</name>
    <dbReference type="NCBI Taxonomy" id="408172"/>
    <lineage>
        <taxon>unclassified sequences</taxon>
        <taxon>metagenomes</taxon>
        <taxon>ecological metagenomes</taxon>
    </lineage>
</organism>
<dbReference type="EMBL" id="UINC01027490">
    <property type="protein sequence ID" value="SVB06817.1"/>
    <property type="molecule type" value="Genomic_DNA"/>
</dbReference>
<evidence type="ECO:0000313" key="9">
    <source>
        <dbReference type="EMBL" id="SVB06817.1"/>
    </source>
</evidence>
<dbReference type="PANTHER" id="PTHR33908:SF11">
    <property type="entry name" value="MEMBRANE PROTEIN"/>
    <property type="match status" value="1"/>
</dbReference>
<keyword evidence="5 8" id="KW-0812">Transmembrane</keyword>
<dbReference type="AlphaFoldDB" id="A0A382B0R6"/>
<evidence type="ECO:0000256" key="2">
    <source>
        <dbReference type="ARBA" id="ARBA00022475"/>
    </source>
</evidence>
<keyword evidence="3" id="KW-0328">Glycosyltransferase</keyword>
<accession>A0A382B0R6</accession>
<feature type="transmembrane region" description="Helical" evidence="8">
    <location>
        <begin position="134"/>
        <end position="152"/>
    </location>
</feature>
<feature type="transmembrane region" description="Helical" evidence="8">
    <location>
        <begin position="206"/>
        <end position="227"/>
    </location>
</feature>
<keyword evidence="4" id="KW-0808">Transferase</keyword>
<evidence type="ECO:0000256" key="8">
    <source>
        <dbReference type="SAM" id="Phobius"/>
    </source>
</evidence>
<proteinExistence type="predicted"/>
<feature type="non-terminal residue" evidence="9">
    <location>
        <position position="452"/>
    </location>
</feature>
<dbReference type="GO" id="GO:0008610">
    <property type="term" value="P:lipid biosynthetic process"/>
    <property type="evidence" value="ECO:0007669"/>
    <property type="project" value="UniProtKB-ARBA"/>
</dbReference>
<dbReference type="InterPro" id="IPR050297">
    <property type="entry name" value="LipidA_mod_glycosyltrf_83"/>
</dbReference>
<name>A0A382B0R6_9ZZZZ</name>